<evidence type="ECO:0000256" key="9">
    <source>
        <dbReference type="SAM" id="SignalP"/>
    </source>
</evidence>
<dbReference type="InterPro" id="IPR001483">
    <property type="entry name" value="Urotensin_II"/>
</dbReference>
<evidence type="ECO:0000313" key="11">
    <source>
        <dbReference type="RefSeq" id="XP_026092362.1"/>
    </source>
</evidence>
<dbReference type="AlphaFoldDB" id="A0A6P6M7Y1"/>
<dbReference type="PANTHER" id="PTHR14447">
    <property type="entry name" value="UROTENSIN 2"/>
    <property type="match status" value="1"/>
</dbReference>
<proteinExistence type="inferred from homology"/>
<feature type="signal peptide" evidence="9">
    <location>
        <begin position="1"/>
        <end position="21"/>
    </location>
</feature>
<dbReference type="KEGG" id="caua:113065351"/>
<dbReference type="GO" id="GO:0005179">
    <property type="term" value="F:hormone activity"/>
    <property type="evidence" value="ECO:0007669"/>
    <property type="project" value="UniProtKB-KW"/>
</dbReference>
<keyword evidence="5 8" id="KW-0372">Hormone</keyword>
<gene>
    <name evidence="11" type="primary">LOC113065351</name>
</gene>
<name>A0A6P6M7Y1_CARAU</name>
<evidence type="ECO:0000256" key="5">
    <source>
        <dbReference type="ARBA" id="ARBA00022702"/>
    </source>
</evidence>
<evidence type="ECO:0000256" key="2">
    <source>
        <dbReference type="ARBA" id="ARBA00006719"/>
    </source>
</evidence>
<organism evidence="10 11">
    <name type="scientific">Carassius auratus</name>
    <name type="common">Goldfish</name>
    <dbReference type="NCBI Taxonomy" id="7957"/>
    <lineage>
        <taxon>Eukaryota</taxon>
        <taxon>Metazoa</taxon>
        <taxon>Chordata</taxon>
        <taxon>Craniata</taxon>
        <taxon>Vertebrata</taxon>
        <taxon>Euteleostomi</taxon>
        <taxon>Actinopterygii</taxon>
        <taxon>Neopterygii</taxon>
        <taxon>Teleostei</taxon>
        <taxon>Ostariophysi</taxon>
        <taxon>Cypriniformes</taxon>
        <taxon>Cyprinidae</taxon>
        <taxon>Cyprininae</taxon>
        <taxon>Carassius</taxon>
    </lineage>
</organism>
<dbReference type="PROSITE" id="PS00984">
    <property type="entry name" value="UROTENSIN_II"/>
    <property type="match status" value="1"/>
</dbReference>
<feature type="chain" id="PRO_5027805250" evidence="9">
    <location>
        <begin position="22"/>
        <end position="125"/>
    </location>
</feature>
<keyword evidence="3" id="KW-0964">Secreted</keyword>
<evidence type="ECO:0000313" key="10">
    <source>
        <dbReference type="Proteomes" id="UP000515129"/>
    </source>
</evidence>
<comment type="subcellular location">
    <subcellularLocation>
        <location evidence="1 8">Secreted</location>
    </subcellularLocation>
</comment>
<reference evidence="11" key="1">
    <citation type="submission" date="2025-08" db="UniProtKB">
        <authorList>
            <consortium name="RefSeq"/>
        </authorList>
    </citation>
    <scope>IDENTIFICATION</scope>
    <source>
        <strain evidence="11">Wakin</strain>
        <tissue evidence="11">Muscle</tissue>
    </source>
</reference>
<dbReference type="GO" id="GO:0008217">
    <property type="term" value="P:regulation of blood pressure"/>
    <property type="evidence" value="ECO:0007669"/>
    <property type="project" value="InterPro"/>
</dbReference>
<keyword evidence="7" id="KW-1015">Disulfide bond</keyword>
<dbReference type="Proteomes" id="UP000515129">
    <property type="component" value="Chromosome 48"/>
</dbReference>
<evidence type="ECO:0000256" key="4">
    <source>
        <dbReference type="ARBA" id="ARBA00022685"/>
    </source>
</evidence>
<keyword evidence="6 9" id="KW-0732">Signal</keyword>
<dbReference type="OrthoDB" id="8894951at2759"/>
<dbReference type="GeneID" id="113065351"/>
<comment type="similarity">
    <text evidence="2 8">Belongs to the urotensin-2 family.</text>
</comment>
<evidence type="ECO:0000256" key="1">
    <source>
        <dbReference type="ARBA" id="ARBA00004613"/>
    </source>
</evidence>
<dbReference type="GO" id="GO:0097746">
    <property type="term" value="P:blood vessel diameter maintenance"/>
    <property type="evidence" value="ECO:0007669"/>
    <property type="project" value="InterPro"/>
</dbReference>
<keyword evidence="10" id="KW-1185">Reference proteome</keyword>
<evidence type="ECO:0000256" key="3">
    <source>
        <dbReference type="ARBA" id="ARBA00022525"/>
    </source>
</evidence>
<dbReference type="RefSeq" id="XP_026092362.1">
    <property type="nucleotide sequence ID" value="XM_026236577.1"/>
</dbReference>
<dbReference type="PANTHER" id="PTHR14447:SF0">
    <property type="entry name" value="UROTENSIN-2"/>
    <property type="match status" value="1"/>
</dbReference>
<protein>
    <submittedName>
        <fullName evidence="11">Prepro-urotensin II-gamma-like</fullName>
    </submittedName>
</protein>
<accession>A0A6P6M7Y1</accession>
<sequence length="125" mass="14002">MICNLLLSCSVLLISCSHLLAHPVTDTADMTYSGPDSVEEAGRVSPDDFFASDLNEHLHRVAVSGYSQLLNQENIKVPGQIPREVLRELLSEKPYRLIPPSGLWGIRRQFRKRGGGADCFWKYCV</sequence>
<dbReference type="Pfam" id="PF02083">
    <property type="entry name" value="Urotensin_II"/>
    <property type="match status" value="1"/>
</dbReference>
<dbReference type="GO" id="GO:0005576">
    <property type="term" value="C:extracellular region"/>
    <property type="evidence" value="ECO:0007669"/>
    <property type="project" value="UniProtKB-SubCell"/>
</dbReference>
<evidence type="ECO:0000256" key="7">
    <source>
        <dbReference type="ARBA" id="ARBA00023157"/>
    </source>
</evidence>
<evidence type="ECO:0000256" key="8">
    <source>
        <dbReference type="RuleBase" id="RU000636"/>
    </source>
</evidence>
<keyword evidence="4" id="KW-0165">Cleavage on pair of basic residues</keyword>
<evidence type="ECO:0000256" key="6">
    <source>
        <dbReference type="ARBA" id="ARBA00022729"/>
    </source>
</evidence>